<gene>
    <name evidence="6" type="ORF">CHILSU_LOCUS1227</name>
</gene>
<evidence type="ECO:0000256" key="3">
    <source>
        <dbReference type="ARBA" id="ARBA00022694"/>
    </source>
</evidence>
<organism evidence="6 7">
    <name type="scientific">Chilo suppressalis</name>
    <name type="common">Asiatic rice borer moth</name>
    <dbReference type="NCBI Taxonomy" id="168631"/>
    <lineage>
        <taxon>Eukaryota</taxon>
        <taxon>Metazoa</taxon>
        <taxon>Ecdysozoa</taxon>
        <taxon>Arthropoda</taxon>
        <taxon>Hexapoda</taxon>
        <taxon>Insecta</taxon>
        <taxon>Pterygota</taxon>
        <taxon>Neoptera</taxon>
        <taxon>Endopterygota</taxon>
        <taxon>Lepidoptera</taxon>
        <taxon>Glossata</taxon>
        <taxon>Ditrysia</taxon>
        <taxon>Pyraloidea</taxon>
        <taxon>Crambidae</taxon>
        <taxon>Crambinae</taxon>
        <taxon>Chilo</taxon>
    </lineage>
</organism>
<dbReference type="PANTHER" id="PTHR15840">
    <property type="entry name" value="CGI-121 FAMILY MEMBER"/>
    <property type="match status" value="1"/>
</dbReference>
<dbReference type="EMBL" id="OU963903">
    <property type="protein sequence ID" value="CAH0398119.1"/>
    <property type="molecule type" value="Genomic_DNA"/>
</dbReference>
<dbReference type="PANTHER" id="PTHR15840:SF10">
    <property type="entry name" value="EKC_KEOPS COMPLEX SUBUNIT TPRKB"/>
    <property type="match status" value="1"/>
</dbReference>
<dbReference type="Proteomes" id="UP001153292">
    <property type="component" value="Chromosome 10"/>
</dbReference>
<sequence length="176" mass="19792">MSREFVCELDALTKATLQVYFLRNVKNVEEIRTNIITAAWKCAVIKASVILDPFQIAVAANRAVVSEQHKALVTRTVFAEILFNLSLSKNISQSLSKFGIENNHDLLVCFIKTPFTDCAEEILSKINGDICPLSELKDVTDIKQIKTLYNLHDIKCELDLLDIIVSKMVTKSFVSK</sequence>
<dbReference type="InterPro" id="IPR013926">
    <property type="entry name" value="CGI121/TPRKB"/>
</dbReference>
<dbReference type="NCBIfam" id="NF011465">
    <property type="entry name" value="PRK14886.1-1"/>
    <property type="match status" value="1"/>
</dbReference>
<reference evidence="6" key="1">
    <citation type="submission" date="2021-12" db="EMBL/GenBank/DDBJ databases">
        <authorList>
            <person name="King R."/>
        </authorList>
    </citation>
    <scope>NUCLEOTIDE SEQUENCE</scope>
</reference>
<evidence type="ECO:0000313" key="7">
    <source>
        <dbReference type="Proteomes" id="UP001153292"/>
    </source>
</evidence>
<proteinExistence type="inferred from homology"/>
<evidence type="ECO:0000256" key="2">
    <source>
        <dbReference type="ARBA" id="ARBA00005546"/>
    </source>
</evidence>
<keyword evidence="4 5" id="KW-0539">Nucleus</keyword>
<evidence type="ECO:0000256" key="5">
    <source>
        <dbReference type="RuleBase" id="RU004398"/>
    </source>
</evidence>
<comment type="subcellular location">
    <subcellularLocation>
        <location evidence="1">Nucleus</location>
    </subcellularLocation>
</comment>
<dbReference type="SUPFAM" id="SSF143870">
    <property type="entry name" value="PF0523-like"/>
    <property type="match status" value="1"/>
</dbReference>
<accession>A0ABN8AU59</accession>
<protein>
    <submittedName>
        <fullName evidence="6">Uncharacterized protein</fullName>
    </submittedName>
</protein>
<dbReference type="Gene3D" id="3.30.2380.10">
    <property type="entry name" value="CGI121/TPRKB"/>
    <property type="match status" value="1"/>
</dbReference>
<evidence type="ECO:0000256" key="4">
    <source>
        <dbReference type="ARBA" id="ARBA00023242"/>
    </source>
</evidence>
<evidence type="ECO:0000256" key="1">
    <source>
        <dbReference type="ARBA" id="ARBA00004123"/>
    </source>
</evidence>
<dbReference type="InterPro" id="IPR036504">
    <property type="entry name" value="CGI121/TPRKB_sf"/>
</dbReference>
<name>A0ABN8AU59_CHISP</name>
<evidence type="ECO:0000313" key="6">
    <source>
        <dbReference type="EMBL" id="CAH0398119.1"/>
    </source>
</evidence>
<keyword evidence="7" id="KW-1185">Reference proteome</keyword>
<dbReference type="Pfam" id="PF08617">
    <property type="entry name" value="CGI-121"/>
    <property type="match status" value="1"/>
</dbReference>
<keyword evidence="3" id="KW-0819">tRNA processing</keyword>
<comment type="similarity">
    <text evidence="2 5">Belongs to the CGI121/TPRKB family.</text>
</comment>